<gene>
    <name evidence="3" type="ORF">SAMN05421874_1116</name>
</gene>
<dbReference type="AlphaFoldDB" id="A0A1G9EJ48"/>
<dbReference type="InterPro" id="IPR023631">
    <property type="entry name" value="Amidase_dom"/>
</dbReference>
<dbReference type="RefSeq" id="WP_218129059.1">
    <property type="nucleotide sequence ID" value="NZ_FNFB01000011.1"/>
</dbReference>
<organism evidence="3 4">
    <name type="scientific">Nonomuraea maritima</name>
    <dbReference type="NCBI Taxonomy" id="683260"/>
    <lineage>
        <taxon>Bacteria</taxon>
        <taxon>Bacillati</taxon>
        <taxon>Actinomycetota</taxon>
        <taxon>Actinomycetes</taxon>
        <taxon>Streptosporangiales</taxon>
        <taxon>Streptosporangiaceae</taxon>
        <taxon>Nonomuraea</taxon>
    </lineage>
</organism>
<keyword evidence="4" id="KW-1185">Reference proteome</keyword>
<evidence type="ECO:0000313" key="4">
    <source>
        <dbReference type="Proteomes" id="UP000198683"/>
    </source>
</evidence>
<proteinExistence type="predicted"/>
<reference evidence="3 4" key="1">
    <citation type="submission" date="2016-10" db="EMBL/GenBank/DDBJ databases">
        <authorList>
            <person name="de Groot N.N."/>
        </authorList>
    </citation>
    <scope>NUCLEOTIDE SEQUENCE [LARGE SCALE GENOMIC DNA]</scope>
    <source>
        <strain evidence="3 4">CGMCC 4.5681</strain>
    </source>
</reference>
<sequence>MNRPGVLSVRRRLTTRATVHLASFATLAAAVTVAAMSPTQAAITGSRPHVNLETATIPQLQAALSSRKITSEQLTADYIARIRALNTSGPGLNAVRVLNDRALEEAKQADKERKKGTVRGPLHGIPVLVKDNIDVRHLPTTAGSLALADSRPAGDAFLVERLRAAGAVILGKTNLTEFANFTTSGMPSGYSSLGGQVLNPYDVSQTPSGSSSGSGVAAAAGLAAVTVGTETSGSILSPSVANSLVGVKPTVGLVSRTGIVPIAASQDTAGPMARSVYDAAALLTAMTGVDPEDPATATSRDVAGTDFTVGLREDALKGVRIGVASDPAGNQGAAFDRALDVLRAQGATLVDVTVDTDGLPPSILTYEFKRDLNAYLARLPRNAPMRTLDDIVAYNLAHAAEGTVKFGQTLLVESNEIDLDDPATKEAYESDRDRGMATARERIDGALTAADVSAIVFAGNGSAAIGARAQYPSVALPIGYDPANGRPFGMTFLGTAYTEAALLSYAYAYEQAAQEWRPPSAVNPSLFRCASPARPQRTCAP</sequence>
<evidence type="ECO:0000259" key="2">
    <source>
        <dbReference type="Pfam" id="PF01425"/>
    </source>
</evidence>
<dbReference type="PANTHER" id="PTHR42678">
    <property type="entry name" value="AMIDASE"/>
    <property type="match status" value="1"/>
</dbReference>
<feature type="chain" id="PRO_5011667113" evidence="1">
    <location>
        <begin position="42"/>
        <end position="541"/>
    </location>
</feature>
<dbReference type="Proteomes" id="UP000198683">
    <property type="component" value="Unassembled WGS sequence"/>
</dbReference>
<feature type="signal peptide" evidence="1">
    <location>
        <begin position="1"/>
        <end position="41"/>
    </location>
</feature>
<dbReference type="Pfam" id="PF01425">
    <property type="entry name" value="Amidase"/>
    <property type="match status" value="1"/>
</dbReference>
<dbReference type="EMBL" id="FNFB01000011">
    <property type="protein sequence ID" value="SDK76156.1"/>
    <property type="molecule type" value="Genomic_DNA"/>
</dbReference>
<dbReference type="STRING" id="683260.SAMN05421874_1116"/>
<accession>A0A1G9EJ48</accession>
<dbReference type="Gene3D" id="3.90.1300.10">
    <property type="entry name" value="Amidase signature (AS) domain"/>
    <property type="match status" value="1"/>
</dbReference>
<dbReference type="SUPFAM" id="SSF75304">
    <property type="entry name" value="Amidase signature (AS) enzymes"/>
    <property type="match status" value="1"/>
</dbReference>
<feature type="domain" description="Amidase" evidence="2">
    <location>
        <begin position="74"/>
        <end position="452"/>
    </location>
</feature>
<dbReference type="PANTHER" id="PTHR42678:SF34">
    <property type="entry name" value="OS04G0183300 PROTEIN"/>
    <property type="match status" value="1"/>
</dbReference>
<protein>
    <submittedName>
        <fullName evidence="3">Amidase</fullName>
    </submittedName>
</protein>
<evidence type="ECO:0000256" key="1">
    <source>
        <dbReference type="SAM" id="SignalP"/>
    </source>
</evidence>
<dbReference type="NCBIfam" id="NF005300">
    <property type="entry name" value="PRK06828.1"/>
    <property type="match status" value="1"/>
</dbReference>
<name>A0A1G9EJ48_9ACTN</name>
<keyword evidence="1" id="KW-0732">Signal</keyword>
<evidence type="ECO:0000313" key="3">
    <source>
        <dbReference type="EMBL" id="SDK76156.1"/>
    </source>
</evidence>
<dbReference type="InterPro" id="IPR036928">
    <property type="entry name" value="AS_sf"/>
</dbReference>